<keyword evidence="3" id="KW-1185">Reference proteome</keyword>
<comment type="caution">
    <text evidence="2">The sequence shown here is derived from an EMBL/GenBank/DDBJ whole genome shotgun (WGS) entry which is preliminary data.</text>
</comment>
<dbReference type="Proteomes" id="UP000324222">
    <property type="component" value="Unassembled WGS sequence"/>
</dbReference>
<accession>A0A5B7G2H0</accession>
<organism evidence="2 3">
    <name type="scientific">Portunus trituberculatus</name>
    <name type="common">Swimming crab</name>
    <name type="synonym">Neptunus trituberculatus</name>
    <dbReference type="NCBI Taxonomy" id="210409"/>
    <lineage>
        <taxon>Eukaryota</taxon>
        <taxon>Metazoa</taxon>
        <taxon>Ecdysozoa</taxon>
        <taxon>Arthropoda</taxon>
        <taxon>Crustacea</taxon>
        <taxon>Multicrustacea</taxon>
        <taxon>Malacostraca</taxon>
        <taxon>Eumalacostraca</taxon>
        <taxon>Eucarida</taxon>
        <taxon>Decapoda</taxon>
        <taxon>Pleocyemata</taxon>
        <taxon>Brachyura</taxon>
        <taxon>Eubrachyura</taxon>
        <taxon>Portunoidea</taxon>
        <taxon>Portunidae</taxon>
        <taxon>Portuninae</taxon>
        <taxon>Portunus</taxon>
    </lineage>
</organism>
<gene>
    <name evidence="2" type="ORF">E2C01_048180</name>
</gene>
<evidence type="ECO:0000256" key="1">
    <source>
        <dbReference type="SAM" id="MobiDB-lite"/>
    </source>
</evidence>
<evidence type="ECO:0000313" key="3">
    <source>
        <dbReference type="Proteomes" id="UP000324222"/>
    </source>
</evidence>
<evidence type="ECO:0000313" key="2">
    <source>
        <dbReference type="EMBL" id="MPC54270.1"/>
    </source>
</evidence>
<feature type="region of interest" description="Disordered" evidence="1">
    <location>
        <begin position="67"/>
        <end position="101"/>
    </location>
</feature>
<sequence>MNGIKYFNQRNKGLYTPPKLHKLALSVDALLHTHRHPLASHNTVNELQRTGRFTGAAALLVSAATPLPHHPPQLMIRRDNPGSIMPFMTPRTRTLTQTPHA</sequence>
<dbReference type="EMBL" id="VSRR010012230">
    <property type="protein sequence ID" value="MPC54270.1"/>
    <property type="molecule type" value="Genomic_DNA"/>
</dbReference>
<dbReference type="AlphaFoldDB" id="A0A5B7G2H0"/>
<feature type="compositionally biased region" description="Polar residues" evidence="1">
    <location>
        <begin position="91"/>
        <end position="101"/>
    </location>
</feature>
<name>A0A5B7G2H0_PORTR</name>
<proteinExistence type="predicted"/>
<protein>
    <submittedName>
        <fullName evidence="2">Uncharacterized protein</fullName>
    </submittedName>
</protein>
<reference evidence="2 3" key="1">
    <citation type="submission" date="2019-05" db="EMBL/GenBank/DDBJ databases">
        <title>Another draft genome of Portunus trituberculatus and its Hox gene families provides insights of decapod evolution.</title>
        <authorList>
            <person name="Jeong J.-H."/>
            <person name="Song I."/>
            <person name="Kim S."/>
            <person name="Choi T."/>
            <person name="Kim D."/>
            <person name="Ryu S."/>
            <person name="Kim W."/>
        </authorList>
    </citation>
    <scope>NUCLEOTIDE SEQUENCE [LARGE SCALE GENOMIC DNA]</scope>
    <source>
        <tissue evidence="2">Muscle</tissue>
    </source>
</reference>